<evidence type="ECO:0000313" key="6">
    <source>
        <dbReference type="Proteomes" id="UP000460257"/>
    </source>
</evidence>
<proteinExistence type="inferred from homology"/>
<protein>
    <submittedName>
        <fullName evidence="5">RNA methyltransferase</fullName>
    </submittedName>
</protein>
<evidence type="ECO:0000256" key="1">
    <source>
        <dbReference type="ARBA" id="ARBA00007228"/>
    </source>
</evidence>
<evidence type="ECO:0000259" key="4">
    <source>
        <dbReference type="SMART" id="SM00967"/>
    </source>
</evidence>
<dbReference type="GO" id="GO:0006396">
    <property type="term" value="P:RNA processing"/>
    <property type="evidence" value="ECO:0007669"/>
    <property type="project" value="InterPro"/>
</dbReference>
<evidence type="ECO:0000256" key="2">
    <source>
        <dbReference type="ARBA" id="ARBA00022603"/>
    </source>
</evidence>
<dbReference type="AlphaFoldDB" id="A0A6N7J105"/>
<dbReference type="Gene3D" id="3.40.1280.10">
    <property type="match status" value="1"/>
</dbReference>
<dbReference type="GO" id="GO:0008173">
    <property type="term" value="F:RNA methyltransferase activity"/>
    <property type="evidence" value="ECO:0007669"/>
    <property type="project" value="InterPro"/>
</dbReference>
<dbReference type="Pfam" id="PF22435">
    <property type="entry name" value="MRM3-like_sub_bind"/>
    <property type="match status" value="1"/>
</dbReference>
<gene>
    <name evidence="5" type="ORF">FRC54_10555</name>
</gene>
<feature type="domain" description="RNA 2-O ribose methyltransferase substrate binding" evidence="4">
    <location>
        <begin position="30"/>
        <end position="105"/>
    </location>
</feature>
<dbReference type="SUPFAM" id="SSF55315">
    <property type="entry name" value="L30e-like"/>
    <property type="match status" value="1"/>
</dbReference>
<comment type="caution">
    <text evidence="5">The sequence shown here is derived from an EMBL/GenBank/DDBJ whole genome shotgun (WGS) entry which is preliminary data.</text>
</comment>
<dbReference type="InterPro" id="IPR013123">
    <property type="entry name" value="SpoU_subst-bd"/>
</dbReference>
<dbReference type="InterPro" id="IPR053888">
    <property type="entry name" value="MRM3-like_sub_bind"/>
</dbReference>
<keyword evidence="2 5" id="KW-0489">Methyltransferase</keyword>
<dbReference type="EMBL" id="VOGC01000009">
    <property type="protein sequence ID" value="MQN02308.1"/>
    <property type="molecule type" value="Genomic_DNA"/>
</dbReference>
<keyword evidence="6" id="KW-1185">Reference proteome</keyword>
<dbReference type="SMART" id="SM00967">
    <property type="entry name" value="SpoU_sub_bind"/>
    <property type="match status" value="1"/>
</dbReference>
<dbReference type="Gene3D" id="3.30.1330.30">
    <property type="match status" value="1"/>
</dbReference>
<dbReference type="GO" id="GO:0005737">
    <property type="term" value="C:cytoplasm"/>
    <property type="evidence" value="ECO:0007669"/>
    <property type="project" value="UniProtKB-ARBA"/>
</dbReference>
<keyword evidence="3" id="KW-0808">Transferase</keyword>
<dbReference type="Pfam" id="PF00588">
    <property type="entry name" value="SpoU_methylase"/>
    <property type="match status" value="1"/>
</dbReference>
<dbReference type="SUPFAM" id="SSF75217">
    <property type="entry name" value="alpha/beta knot"/>
    <property type="match status" value="1"/>
</dbReference>
<name>A0A6N7J105_9FIRM</name>
<dbReference type="InterPro" id="IPR029026">
    <property type="entry name" value="tRNA_m1G_MTases_N"/>
</dbReference>
<dbReference type="InterPro" id="IPR029064">
    <property type="entry name" value="Ribosomal_eL30-like_sf"/>
</dbReference>
<dbReference type="InterPro" id="IPR051259">
    <property type="entry name" value="rRNA_Methyltransferase"/>
</dbReference>
<dbReference type="CDD" id="cd18095">
    <property type="entry name" value="SpoU-like_rRNA-MTase"/>
    <property type="match status" value="1"/>
</dbReference>
<sequence length="265" mass="29059">MITSKNNDLIKYVKKISSKPKARREENVFFAEGRRLLSETPARLLKKVLVSENFSFKDTPADEKLKEILNSGADIEEVSESVFSEISDTKHSQGIAAVVRQPSYELSDLLPGKPLILLLENVQDPGNLGTMVRTALGAGASGIVMTRDCVDIFSPKVVRATMGAIYRLPFFFVDDASEAIEKLRGRVRFFAASLGGKKTYDQCDFSHGTAFLIGNEGNGLRKETISACDSEMLIPMEGGLESLNAAMAAGILLYEAHRQRHADLV</sequence>
<reference evidence="5" key="1">
    <citation type="journal article" date="2020" name="Appl. Environ. Microbiol.">
        <title>Medium-Chain Fatty Acid Synthesis by 'Candidatus Weimeria bifida' gen. nov., sp. nov., and 'Candidatus Pseudoramibacter fermentans' sp. nov.</title>
        <authorList>
            <person name="Scarborough M.J."/>
            <person name="Myers K.S."/>
            <person name="Donohue T.J."/>
            <person name="Noguera D.R."/>
        </authorList>
    </citation>
    <scope>NUCLEOTIDE SEQUENCE</scope>
    <source>
        <strain evidence="5">LCO1.1</strain>
    </source>
</reference>
<dbReference type="PANTHER" id="PTHR43191">
    <property type="entry name" value="RRNA METHYLTRANSFERASE 3"/>
    <property type="match status" value="1"/>
</dbReference>
<dbReference type="GO" id="GO:0032259">
    <property type="term" value="P:methylation"/>
    <property type="evidence" value="ECO:0007669"/>
    <property type="project" value="UniProtKB-KW"/>
</dbReference>
<dbReference type="GO" id="GO:0003723">
    <property type="term" value="F:RNA binding"/>
    <property type="evidence" value="ECO:0007669"/>
    <property type="project" value="InterPro"/>
</dbReference>
<dbReference type="InterPro" id="IPR001537">
    <property type="entry name" value="SpoU_MeTrfase"/>
</dbReference>
<dbReference type="PANTHER" id="PTHR43191:SF2">
    <property type="entry name" value="RRNA METHYLTRANSFERASE 3, MITOCHONDRIAL"/>
    <property type="match status" value="1"/>
</dbReference>
<evidence type="ECO:0000313" key="5">
    <source>
        <dbReference type="EMBL" id="MQN02308.1"/>
    </source>
</evidence>
<comment type="similarity">
    <text evidence="1">Belongs to the class IV-like SAM-binding methyltransferase superfamily. RNA methyltransferase TrmH family.</text>
</comment>
<dbReference type="InterPro" id="IPR029028">
    <property type="entry name" value="Alpha/beta_knot_MTases"/>
</dbReference>
<accession>A0A6N7J105</accession>
<evidence type="ECO:0000256" key="3">
    <source>
        <dbReference type="ARBA" id="ARBA00022679"/>
    </source>
</evidence>
<dbReference type="Proteomes" id="UP000460257">
    <property type="component" value="Unassembled WGS sequence"/>
</dbReference>
<organism evidence="5 6">
    <name type="scientific">Candidatus Weimeria bifida</name>
    <dbReference type="NCBI Taxonomy" id="2599074"/>
    <lineage>
        <taxon>Bacteria</taxon>
        <taxon>Bacillati</taxon>
        <taxon>Bacillota</taxon>
        <taxon>Clostridia</taxon>
        <taxon>Lachnospirales</taxon>
        <taxon>Lachnospiraceae</taxon>
        <taxon>Candidatus Weimeria</taxon>
    </lineage>
</organism>